<protein>
    <recommendedName>
        <fullName evidence="2">histidine kinase</fullName>
        <ecNumber evidence="2">2.7.13.3</ecNumber>
    </recommendedName>
</protein>
<comment type="caution">
    <text evidence="12">The sequence shown here is derived from an EMBL/GenBank/DDBJ whole genome shotgun (WGS) entry which is preliminary data.</text>
</comment>
<feature type="transmembrane region" description="Helical" evidence="10">
    <location>
        <begin position="121"/>
        <end position="139"/>
    </location>
</feature>
<evidence type="ECO:0000313" key="12">
    <source>
        <dbReference type="EMBL" id="MBH1940988.1"/>
    </source>
</evidence>
<dbReference type="GO" id="GO:0046983">
    <property type="term" value="F:protein dimerization activity"/>
    <property type="evidence" value="ECO:0007669"/>
    <property type="project" value="InterPro"/>
</dbReference>
<organism evidence="12 13">
    <name type="scientific">Mobilitalea sibirica</name>
    <dbReference type="NCBI Taxonomy" id="1462919"/>
    <lineage>
        <taxon>Bacteria</taxon>
        <taxon>Bacillati</taxon>
        <taxon>Bacillota</taxon>
        <taxon>Clostridia</taxon>
        <taxon>Lachnospirales</taxon>
        <taxon>Lachnospiraceae</taxon>
        <taxon>Mobilitalea</taxon>
    </lineage>
</organism>
<evidence type="ECO:0000256" key="10">
    <source>
        <dbReference type="SAM" id="Phobius"/>
    </source>
</evidence>
<evidence type="ECO:0000313" key="13">
    <source>
        <dbReference type="Proteomes" id="UP000623269"/>
    </source>
</evidence>
<name>A0A8J7L2M9_9FIRM</name>
<dbReference type="Proteomes" id="UP000623269">
    <property type="component" value="Unassembled WGS sequence"/>
</dbReference>
<keyword evidence="9" id="KW-0175">Coiled coil</keyword>
<dbReference type="Gene3D" id="1.20.5.1930">
    <property type="match status" value="1"/>
</dbReference>
<dbReference type="Pfam" id="PF07730">
    <property type="entry name" value="HisKA_3"/>
    <property type="match status" value="1"/>
</dbReference>
<evidence type="ECO:0000256" key="1">
    <source>
        <dbReference type="ARBA" id="ARBA00000085"/>
    </source>
</evidence>
<evidence type="ECO:0000256" key="6">
    <source>
        <dbReference type="ARBA" id="ARBA00022777"/>
    </source>
</evidence>
<gene>
    <name evidence="12" type="ORF">I5677_08805</name>
</gene>
<evidence type="ECO:0000259" key="11">
    <source>
        <dbReference type="Pfam" id="PF07730"/>
    </source>
</evidence>
<sequence length="371" mass="42170">MIDKPILYYLTKIITVITSILIISKANVDMVFSVISTLSFACVFTLEVWLYRLFSNKMVVVITSLVSMSACFFLGLDILFPLFIVLLIHLLDVTIDPGMFYQIIGVSLLLLFFIFTPDNLAFAISMIIIILLLFSRIILTKLSIYKTLNENQNETISELNKKLTDLKSLIKTLKYTTSIEERNRIAARIHDQIGHGISGSIIMLEAALLIMKDNQEKATDNIKRAITNLRDGVDEIRSALKEERADRYLLGINDITAILEEYKVSYNKTTFLHTTGDLDFITMDIWACIHDNLKECLTNVLKHSNASEFYLNIDVFKKIIKVEYKDNGKSSGDFVKGLGLEAIEERTVQAKGRCFFTKGENGFSVTNIFNY</sequence>
<dbReference type="PANTHER" id="PTHR24421">
    <property type="entry name" value="NITRATE/NITRITE SENSOR PROTEIN NARX-RELATED"/>
    <property type="match status" value="1"/>
</dbReference>
<keyword evidence="7" id="KW-0067">ATP-binding</keyword>
<keyword evidence="5" id="KW-0547">Nucleotide-binding</keyword>
<evidence type="ECO:0000256" key="8">
    <source>
        <dbReference type="ARBA" id="ARBA00023012"/>
    </source>
</evidence>
<keyword evidence="10" id="KW-0472">Membrane</keyword>
<feature type="domain" description="Signal transduction histidine kinase subgroup 3 dimerisation and phosphoacceptor" evidence="11">
    <location>
        <begin position="181"/>
        <end position="244"/>
    </location>
</feature>
<dbReference type="EMBL" id="JAEAGR010000007">
    <property type="protein sequence ID" value="MBH1940988.1"/>
    <property type="molecule type" value="Genomic_DNA"/>
</dbReference>
<accession>A0A8J7L2M9</accession>
<feature type="coiled-coil region" evidence="9">
    <location>
        <begin position="142"/>
        <end position="176"/>
    </location>
</feature>
<evidence type="ECO:0000256" key="3">
    <source>
        <dbReference type="ARBA" id="ARBA00022553"/>
    </source>
</evidence>
<keyword evidence="10" id="KW-1133">Transmembrane helix</keyword>
<feature type="transmembrane region" description="Helical" evidence="10">
    <location>
        <begin position="58"/>
        <end position="91"/>
    </location>
</feature>
<evidence type="ECO:0000256" key="9">
    <source>
        <dbReference type="SAM" id="Coils"/>
    </source>
</evidence>
<dbReference type="GO" id="GO:0000155">
    <property type="term" value="F:phosphorelay sensor kinase activity"/>
    <property type="evidence" value="ECO:0007669"/>
    <property type="project" value="InterPro"/>
</dbReference>
<keyword evidence="10" id="KW-0812">Transmembrane</keyword>
<evidence type="ECO:0000256" key="2">
    <source>
        <dbReference type="ARBA" id="ARBA00012438"/>
    </source>
</evidence>
<keyword evidence="8" id="KW-0902">Two-component regulatory system</keyword>
<evidence type="ECO:0000256" key="7">
    <source>
        <dbReference type="ARBA" id="ARBA00022840"/>
    </source>
</evidence>
<dbReference type="GO" id="GO:0016020">
    <property type="term" value="C:membrane"/>
    <property type="evidence" value="ECO:0007669"/>
    <property type="project" value="InterPro"/>
</dbReference>
<keyword evidence="13" id="KW-1185">Reference proteome</keyword>
<dbReference type="InterPro" id="IPR036890">
    <property type="entry name" value="HATPase_C_sf"/>
</dbReference>
<feature type="transmembrane region" description="Helical" evidence="10">
    <location>
        <begin position="30"/>
        <end position="52"/>
    </location>
</feature>
<dbReference type="PANTHER" id="PTHR24421:SF10">
    <property type="entry name" value="NITRATE_NITRITE SENSOR PROTEIN NARQ"/>
    <property type="match status" value="1"/>
</dbReference>
<comment type="catalytic activity">
    <reaction evidence="1">
        <text>ATP + protein L-histidine = ADP + protein N-phospho-L-histidine.</text>
        <dbReference type="EC" id="2.7.13.3"/>
    </reaction>
</comment>
<dbReference type="AlphaFoldDB" id="A0A8J7L2M9"/>
<dbReference type="InterPro" id="IPR011712">
    <property type="entry name" value="Sig_transdc_His_kin_sub3_dim/P"/>
</dbReference>
<dbReference type="GO" id="GO:0005524">
    <property type="term" value="F:ATP binding"/>
    <property type="evidence" value="ECO:0007669"/>
    <property type="project" value="UniProtKB-KW"/>
</dbReference>
<feature type="transmembrane region" description="Helical" evidence="10">
    <location>
        <begin position="6"/>
        <end position="23"/>
    </location>
</feature>
<dbReference type="EC" id="2.7.13.3" evidence="2"/>
<reference evidence="12" key="1">
    <citation type="submission" date="2020-12" db="EMBL/GenBank/DDBJ databases">
        <title>M. sibirica DSM 26468T genome.</title>
        <authorList>
            <person name="Thieme N."/>
            <person name="Rettenmaier R."/>
            <person name="Zverlov V."/>
            <person name="Liebl W."/>
        </authorList>
    </citation>
    <scope>NUCLEOTIDE SEQUENCE</scope>
    <source>
        <strain evidence="12">DSM 26468</strain>
    </source>
</reference>
<dbReference type="RefSeq" id="WP_197661208.1">
    <property type="nucleotide sequence ID" value="NZ_JAEAGR010000007.1"/>
</dbReference>
<evidence type="ECO:0000256" key="4">
    <source>
        <dbReference type="ARBA" id="ARBA00022679"/>
    </source>
</evidence>
<keyword evidence="4" id="KW-0808">Transferase</keyword>
<dbReference type="InterPro" id="IPR050482">
    <property type="entry name" value="Sensor_HK_TwoCompSys"/>
</dbReference>
<keyword evidence="3" id="KW-0597">Phosphoprotein</keyword>
<feature type="transmembrane region" description="Helical" evidence="10">
    <location>
        <begin position="98"/>
        <end position="115"/>
    </location>
</feature>
<evidence type="ECO:0000256" key="5">
    <source>
        <dbReference type="ARBA" id="ARBA00022741"/>
    </source>
</evidence>
<proteinExistence type="predicted"/>
<keyword evidence="6" id="KW-0418">Kinase</keyword>
<dbReference type="Gene3D" id="3.30.565.10">
    <property type="entry name" value="Histidine kinase-like ATPase, C-terminal domain"/>
    <property type="match status" value="1"/>
</dbReference>